<evidence type="ECO:0000313" key="1">
    <source>
        <dbReference type="EMBL" id="EJZ84013.1"/>
    </source>
</evidence>
<dbReference type="Gene3D" id="1.10.10.60">
    <property type="entry name" value="Homeodomain-like"/>
    <property type="match status" value="1"/>
</dbReference>
<dbReference type="RefSeq" id="WP_009138945.1">
    <property type="nucleotide sequence ID" value="NZ_JH815198.1"/>
</dbReference>
<evidence type="ECO:0000313" key="2">
    <source>
        <dbReference type="Proteomes" id="UP000006069"/>
    </source>
</evidence>
<gene>
    <name evidence="1" type="ORF">HMPREF9451_00722</name>
</gene>
<dbReference type="InterPro" id="IPR002514">
    <property type="entry name" value="Transposase_8"/>
</dbReference>
<dbReference type="AlphaFoldDB" id="K0YLB7"/>
<dbReference type="GO" id="GO:0004803">
    <property type="term" value="F:transposase activity"/>
    <property type="evidence" value="ECO:0007669"/>
    <property type="project" value="InterPro"/>
</dbReference>
<comment type="caution">
    <text evidence="1">The sequence shown here is derived from an EMBL/GenBank/DDBJ whole genome shotgun (WGS) entry which is preliminary data.</text>
</comment>
<dbReference type="EMBL" id="ADMD01000006">
    <property type="protein sequence ID" value="EJZ84013.1"/>
    <property type="molecule type" value="Genomic_DNA"/>
</dbReference>
<dbReference type="GO" id="GO:0003677">
    <property type="term" value="F:DNA binding"/>
    <property type="evidence" value="ECO:0007669"/>
    <property type="project" value="InterPro"/>
</dbReference>
<dbReference type="HOGENOM" id="CLU_027402_33_1_11"/>
<organism evidence="1 2">
    <name type="scientific">Slackia piriformis YIT 12062</name>
    <dbReference type="NCBI Taxonomy" id="742818"/>
    <lineage>
        <taxon>Bacteria</taxon>
        <taxon>Bacillati</taxon>
        <taxon>Actinomycetota</taxon>
        <taxon>Coriobacteriia</taxon>
        <taxon>Eggerthellales</taxon>
        <taxon>Eggerthellaceae</taxon>
        <taxon>Slackia</taxon>
    </lineage>
</organism>
<dbReference type="Pfam" id="PF01527">
    <property type="entry name" value="HTH_Tnp_1"/>
    <property type="match status" value="1"/>
</dbReference>
<sequence>MGTPSPKYTAEFKQKAVELYRKSGTTYAEVARGLGCDPGSLSDWVKKAAADAAPDGNPFQMAEDLRRLKRENERLRRENEILLKASAFFASRQL</sequence>
<reference evidence="1 2" key="1">
    <citation type="submission" date="2012-08" db="EMBL/GenBank/DDBJ databases">
        <title>The Genome Sequence of Slackia piriformis YIT 12062.</title>
        <authorList>
            <consortium name="The Broad Institute Genome Sequencing Platform"/>
            <person name="Earl A."/>
            <person name="Ward D."/>
            <person name="Feldgarden M."/>
            <person name="Gevers D."/>
            <person name="Morotomi M."/>
            <person name="Walker B."/>
            <person name="Young S.K."/>
            <person name="Zeng Q."/>
            <person name="Gargeya S."/>
            <person name="Fitzgerald M."/>
            <person name="Haas B."/>
            <person name="Abouelleil A."/>
            <person name="Alvarado L."/>
            <person name="Arachchi H.M."/>
            <person name="Berlin A.M."/>
            <person name="Chapman S.B."/>
            <person name="Goldberg J."/>
            <person name="Griggs A."/>
            <person name="Gujja S."/>
            <person name="Hansen M."/>
            <person name="Howarth C."/>
            <person name="Imamovic A."/>
            <person name="Larimer J."/>
            <person name="McCowen C."/>
            <person name="Montmayeur A."/>
            <person name="Murphy C."/>
            <person name="Neiman D."/>
            <person name="Pearson M."/>
            <person name="Priest M."/>
            <person name="Roberts A."/>
            <person name="Saif S."/>
            <person name="Shea T."/>
            <person name="Sisk P."/>
            <person name="Sykes S."/>
            <person name="Wortman J."/>
            <person name="Nusbaum C."/>
            <person name="Birren B."/>
        </authorList>
    </citation>
    <scope>NUCLEOTIDE SEQUENCE [LARGE SCALE GENOMIC DNA]</scope>
    <source>
        <strain evidence="1 2">YIT 12062</strain>
    </source>
</reference>
<dbReference type="InParanoid" id="K0YLB7"/>
<dbReference type="SUPFAM" id="SSF46689">
    <property type="entry name" value="Homeodomain-like"/>
    <property type="match status" value="1"/>
</dbReference>
<dbReference type="GO" id="GO:0006313">
    <property type="term" value="P:DNA transposition"/>
    <property type="evidence" value="ECO:0007669"/>
    <property type="project" value="InterPro"/>
</dbReference>
<dbReference type="eggNOG" id="COG2963">
    <property type="taxonomic scope" value="Bacteria"/>
</dbReference>
<dbReference type="Proteomes" id="UP000006069">
    <property type="component" value="Unassembled WGS sequence"/>
</dbReference>
<evidence type="ECO:0008006" key="3">
    <source>
        <dbReference type="Google" id="ProtNLM"/>
    </source>
</evidence>
<dbReference type="OrthoDB" id="52928at2"/>
<proteinExistence type="predicted"/>
<dbReference type="PATRIC" id="fig|742818.3.peg.768"/>
<name>K0YLB7_9ACTN</name>
<accession>K0YLB7</accession>
<keyword evidence="2" id="KW-1185">Reference proteome</keyword>
<dbReference type="InterPro" id="IPR009057">
    <property type="entry name" value="Homeodomain-like_sf"/>
</dbReference>
<protein>
    <recommendedName>
        <fullName evidence="3">Transposase</fullName>
    </recommendedName>
</protein>